<dbReference type="PANTHER" id="PTHR10924:SF4">
    <property type="entry name" value="GH15861P"/>
    <property type="match status" value="1"/>
</dbReference>
<evidence type="ECO:0000313" key="6">
    <source>
        <dbReference type="EMBL" id="THD26432.1"/>
    </source>
</evidence>
<dbReference type="InterPro" id="IPR049680">
    <property type="entry name" value="FLVCR1-2_SLC49-like"/>
</dbReference>
<dbReference type="InterPro" id="IPR036259">
    <property type="entry name" value="MFS_trans_sf"/>
</dbReference>
<protein>
    <submittedName>
        <fullName evidence="6">Feline leukemia virus subgroup C receptor protein 1</fullName>
    </submittedName>
</protein>
<dbReference type="Proteomes" id="UP000230066">
    <property type="component" value="Unassembled WGS sequence"/>
</dbReference>
<dbReference type="GO" id="GO:0015232">
    <property type="term" value="F:heme transmembrane transporter activity"/>
    <property type="evidence" value="ECO:0007669"/>
    <property type="project" value="TreeGrafter"/>
</dbReference>
<sequence>MYLSIFSFHCKTTQRPMLGSAREDFTARLYGKRWIVLFLFCWCSASNSYHWIHLNIISDRVLYLWNASIPGESEDMRQVALDWLSMVYLLAYIPLIVPATWLLDRYGLRVSTLLTVILNALGAWVKCVSGLLIVDPQAGDVNSVRARSAFPILMFAQTLDAIAQVFILGVPAQLAATWFGDREVSTATSIGVLANQLGVAIGFCIPAMIVPALPSESFAMNSNGTDPLDYPWIARIFRTHIHWGAHRSVFDSLKYSMMILLYGGAAITTLPLIPVLFAFKAEPPSEPTYAQYMRHETRKLSKQFADGRKETARDSLGHSFGTDRLYSSVHTIRSNQVAPLTDSNSSAKLSKLNQLDEGHSAGVRGGGYKGSLVRVLKNRQFMLLFFSYGINTGVYYALGTLLNYILMDFFPGDVRIGWIGFTMVISGIAGSVIAGIALDRSKKYKLVNSLIYFLTLISMAVFTGVLQLESIALMFVISFILGFTMTGFLPLGFEFAAELTYPENEGLTSGLLNASAQLFGIILTSATSKLKSIHGSLAGNLLMTVLLFVGFTMMIAIKEDLRRQKMIRLTSDEVEAVVNDELNLTRL</sequence>
<feature type="transmembrane region" description="Helical" evidence="5">
    <location>
        <begin position="418"/>
        <end position="438"/>
    </location>
</feature>
<gene>
    <name evidence="6" type="ORF">D915_002537</name>
</gene>
<evidence type="ECO:0000313" key="7">
    <source>
        <dbReference type="Proteomes" id="UP000230066"/>
    </source>
</evidence>
<keyword evidence="3 5" id="KW-1133">Transmembrane helix</keyword>
<feature type="transmembrane region" description="Helical" evidence="5">
    <location>
        <begin position="154"/>
        <end position="180"/>
    </location>
</feature>
<comment type="caution">
    <text evidence="6">The sequence shown here is derived from an EMBL/GenBank/DDBJ whole genome shotgun (WGS) entry which is preliminary data.</text>
</comment>
<evidence type="ECO:0000256" key="1">
    <source>
        <dbReference type="ARBA" id="ARBA00004141"/>
    </source>
</evidence>
<dbReference type="SUPFAM" id="SSF103473">
    <property type="entry name" value="MFS general substrate transporter"/>
    <property type="match status" value="1"/>
</dbReference>
<keyword evidence="7" id="KW-1185">Reference proteome</keyword>
<feature type="transmembrane region" description="Helical" evidence="5">
    <location>
        <begin position="474"/>
        <end position="495"/>
    </location>
</feature>
<organism evidence="6 7">
    <name type="scientific">Fasciola hepatica</name>
    <name type="common">Liver fluke</name>
    <dbReference type="NCBI Taxonomy" id="6192"/>
    <lineage>
        <taxon>Eukaryota</taxon>
        <taxon>Metazoa</taxon>
        <taxon>Spiralia</taxon>
        <taxon>Lophotrochozoa</taxon>
        <taxon>Platyhelminthes</taxon>
        <taxon>Trematoda</taxon>
        <taxon>Digenea</taxon>
        <taxon>Plagiorchiida</taxon>
        <taxon>Echinostomata</taxon>
        <taxon>Echinostomatoidea</taxon>
        <taxon>Fasciolidae</taxon>
        <taxon>Fasciola</taxon>
    </lineage>
</organism>
<comment type="subcellular location">
    <subcellularLocation>
        <location evidence="1">Membrane</location>
        <topology evidence="1">Multi-pass membrane protein</topology>
    </subcellularLocation>
</comment>
<evidence type="ECO:0000256" key="3">
    <source>
        <dbReference type="ARBA" id="ARBA00022989"/>
    </source>
</evidence>
<dbReference type="PANTHER" id="PTHR10924">
    <property type="entry name" value="MAJOR FACILITATOR SUPERFAMILY PROTEIN-RELATED"/>
    <property type="match status" value="1"/>
</dbReference>
<evidence type="ECO:0000256" key="5">
    <source>
        <dbReference type="SAM" id="Phobius"/>
    </source>
</evidence>
<feature type="transmembrane region" description="Helical" evidence="5">
    <location>
        <begin position="110"/>
        <end position="134"/>
    </location>
</feature>
<dbReference type="GO" id="GO:0097037">
    <property type="term" value="P:heme export"/>
    <property type="evidence" value="ECO:0007669"/>
    <property type="project" value="TreeGrafter"/>
</dbReference>
<dbReference type="Pfam" id="PF07690">
    <property type="entry name" value="MFS_1"/>
    <property type="match status" value="2"/>
</dbReference>
<proteinExistence type="predicted"/>
<feature type="transmembrane region" description="Helical" evidence="5">
    <location>
        <begin position="538"/>
        <end position="557"/>
    </location>
</feature>
<name>A0A4E0S1G8_FASHE</name>
<feature type="transmembrane region" description="Helical" evidence="5">
    <location>
        <begin position="450"/>
        <end position="468"/>
    </location>
</feature>
<reference evidence="6" key="1">
    <citation type="submission" date="2019-03" db="EMBL/GenBank/DDBJ databases">
        <title>Improved annotation for the trematode Fasciola hepatica.</title>
        <authorList>
            <person name="Choi Y.-J."/>
            <person name="Martin J."/>
            <person name="Mitreva M."/>
        </authorList>
    </citation>
    <scope>NUCLEOTIDE SEQUENCE [LARGE SCALE GENOMIC DNA]</scope>
</reference>
<dbReference type="Gene3D" id="1.20.1250.20">
    <property type="entry name" value="MFS general substrate transporter like domains"/>
    <property type="match status" value="2"/>
</dbReference>
<feature type="transmembrane region" description="Helical" evidence="5">
    <location>
        <begin position="381"/>
        <end position="406"/>
    </location>
</feature>
<feature type="transmembrane region" description="Helical" evidence="5">
    <location>
        <begin position="507"/>
        <end position="526"/>
    </location>
</feature>
<keyword evidence="4 5" id="KW-0472">Membrane</keyword>
<feature type="transmembrane region" description="Helical" evidence="5">
    <location>
        <begin position="34"/>
        <end position="52"/>
    </location>
</feature>
<dbReference type="GO" id="GO:0020037">
    <property type="term" value="F:heme binding"/>
    <property type="evidence" value="ECO:0007669"/>
    <property type="project" value="TreeGrafter"/>
</dbReference>
<feature type="transmembrane region" description="Helical" evidence="5">
    <location>
        <begin position="83"/>
        <end position="103"/>
    </location>
</feature>
<feature type="transmembrane region" description="Helical" evidence="5">
    <location>
        <begin position="259"/>
        <end position="279"/>
    </location>
</feature>
<dbReference type="GO" id="GO:0016020">
    <property type="term" value="C:membrane"/>
    <property type="evidence" value="ECO:0007669"/>
    <property type="project" value="UniProtKB-SubCell"/>
</dbReference>
<dbReference type="EMBL" id="JXXN02000744">
    <property type="protein sequence ID" value="THD26432.1"/>
    <property type="molecule type" value="Genomic_DNA"/>
</dbReference>
<feature type="transmembrane region" description="Helical" evidence="5">
    <location>
        <begin position="192"/>
        <end position="213"/>
    </location>
</feature>
<keyword evidence="2 5" id="KW-0812">Transmembrane</keyword>
<dbReference type="InterPro" id="IPR011701">
    <property type="entry name" value="MFS"/>
</dbReference>
<evidence type="ECO:0000256" key="2">
    <source>
        <dbReference type="ARBA" id="ARBA00022692"/>
    </source>
</evidence>
<evidence type="ECO:0000256" key="4">
    <source>
        <dbReference type="ARBA" id="ARBA00023136"/>
    </source>
</evidence>
<accession>A0A4E0S1G8</accession>
<dbReference type="AlphaFoldDB" id="A0A4E0S1G8"/>
<keyword evidence="6" id="KW-0675">Receptor</keyword>